<dbReference type="AlphaFoldDB" id="A0A0A5GKU6"/>
<dbReference type="Pfam" id="PF04286">
    <property type="entry name" value="DUF445"/>
    <property type="match status" value="1"/>
</dbReference>
<evidence type="ECO:0000256" key="2">
    <source>
        <dbReference type="ARBA" id="ARBA00008053"/>
    </source>
</evidence>
<evidence type="ECO:0000256" key="4">
    <source>
        <dbReference type="ARBA" id="ARBA00022989"/>
    </source>
</evidence>
<evidence type="ECO:0000256" key="5">
    <source>
        <dbReference type="ARBA" id="ARBA00023136"/>
    </source>
</evidence>
<dbReference type="PANTHER" id="PTHR35791:SF1">
    <property type="entry name" value="UPF0754 MEMBRANE PROTEIN YHEB"/>
    <property type="match status" value="1"/>
</dbReference>
<dbReference type="InterPro" id="IPR016991">
    <property type="entry name" value="UCP032178"/>
</dbReference>
<gene>
    <name evidence="7" type="ORF">N781_14760</name>
</gene>
<sequence length="377" mass="42602">MNVLIVILIMIAVGALIGGLTNSLAIKMLFRPYRPIYLFGKQLPFTPGLIPKRQEELARQLGKMVVEHLLTPDGIKKKFDDPQFQQKMTSYAQEEVEKALTTEKSLREVLQSTVGLSEEDLRGKLNTFISDRYNETMDHYRSLPIQSVLKDEWKQKGEESLPKVSAYILQSLDAYVASEEGKDKLSSLVNEYLGNQGFLGNMISSFMGNVNLAEKVQPAISGYLQSYDAKQWLTSLLKEEWDKWMEKPVREVEEQIGADAIIESVTSLVNNALPITTWLDRSIREHTAPIRPVILQDLVPSVLYKGGSYVSERIPELMTELKLEEVVQSEVESFSVQRLEEMVLGISRREFKMITYLGALLGGFIGLLQAIIIQLIG</sequence>
<reference evidence="7 8" key="1">
    <citation type="submission" date="2013-08" db="EMBL/GenBank/DDBJ databases">
        <authorList>
            <person name="Huang J."/>
            <person name="Wang G."/>
        </authorList>
    </citation>
    <scope>NUCLEOTIDE SEQUENCE [LARGE SCALE GENOMIC DNA]</scope>
    <source>
        <strain evidence="7 8">JSM 076056</strain>
    </source>
</reference>
<dbReference type="Proteomes" id="UP000030528">
    <property type="component" value="Unassembled WGS sequence"/>
</dbReference>
<proteinExistence type="inferred from homology"/>
<keyword evidence="4 6" id="KW-1133">Transmembrane helix</keyword>
<feature type="transmembrane region" description="Helical" evidence="6">
    <location>
        <begin position="6"/>
        <end position="26"/>
    </location>
</feature>
<keyword evidence="8" id="KW-1185">Reference proteome</keyword>
<dbReference type="EMBL" id="AVPE01000005">
    <property type="protein sequence ID" value="KGX92589.1"/>
    <property type="molecule type" value="Genomic_DNA"/>
</dbReference>
<feature type="transmembrane region" description="Helical" evidence="6">
    <location>
        <begin position="354"/>
        <end position="376"/>
    </location>
</feature>
<accession>A0A0A5GKU6</accession>
<evidence type="ECO:0000256" key="3">
    <source>
        <dbReference type="ARBA" id="ARBA00022692"/>
    </source>
</evidence>
<evidence type="ECO:0000313" key="8">
    <source>
        <dbReference type="Proteomes" id="UP000030528"/>
    </source>
</evidence>
<evidence type="ECO:0000256" key="1">
    <source>
        <dbReference type="ARBA" id="ARBA00004236"/>
    </source>
</evidence>
<organism evidence="7 8">
    <name type="scientific">Pontibacillus halophilus JSM 076056 = DSM 19796</name>
    <dbReference type="NCBI Taxonomy" id="1385510"/>
    <lineage>
        <taxon>Bacteria</taxon>
        <taxon>Bacillati</taxon>
        <taxon>Bacillota</taxon>
        <taxon>Bacilli</taxon>
        <taxon>Bacillales</taxon>
        <taxon>Bacillaceae</taxon>
        <taxon>Pontibacillus</taxon>
    </lineage>
</organism>
<evidence type="ECO:0000313" key="7">
    <source>
        <dbReference type="EMBL" id="KGX92589.1"/>
    </source>
</evidence>
<comment type="caution">
    <text evidence="7">The sequence shown here is derived from an EMBL/GenBank/DDBJ whole genome shotgun (WGS) entry which is preliminary data.</text>
</comment>
<comment type="subcellular location">
    <subcellularLocation>
        <location evidence="1">Cell membrane</location>
    </subcellularLocation>
</comment>
<dbReference type="InterPro" id="IPR007383">
    <property type="entry name" value="DUF445"/>
</dbReference>
<protein>
    <submittedName>
        <fullName evidence="7">Membrane protein</fullName>
    </submittedName>
</protein>
<keyword evidence="3 6" id="KW-0812">Transmembrane</keyword>
<dbReference type="PANTHER" id="PTHR35791">
    <property type="entry name" value="UPF0754 MEMBRANE PROTEIN YHEB"/>
    <property type="match status" value="1"/>
</dbReference>
<dbReference type="PIRSF" id="PIRSF032178">
    <property type="entry name" value="UCP032178"/>
    <property type="match status" value="1"/>
</dbReference>
<comment type="similarity">
    <text evidence="2">Belongs to the UPF0754 family.</text>
</comment>
<dbReference type="RefSeq" id="WP_026800295.1">
    <property type="nucleotide sequence ID" value="NZ_AULI01000007.1"/>
</dbReference>
<dbReference type="OrthoDB" id="9787430at2"/>
<keyword evidence="5 6" id="KW-0472">Membrane</keyword>
<dbReference type="STRING" id="1385510.GCA_000425205_01902"/>
<dbReference type="eggNOG" id="COG4399">
    <property type="taxonomic scope" value="Bacteria"/>
</dbReference>
<dbReference type="GO" id="GO:0005886">
    <property type="term" value="C:plasma membrane"/>
    <property type="evidence" value="ECO:0007669"/>
    <property type="project" value="UniProtKB-SubCell"/>
</dbReference>
<name>A0A0A5GKU6_9BACI</name>
<evidence type="ECO:0000256" key="6">
    <source>
        <dbReference type="SAM" id="Phobius"/>
    </source>
</evidence>